<evidence type="ECO:0000256" key="1">
    <source>
        <dbReference type="ARBA" id="ARBA00006471"/>
    </source>
</evidence>
<keyword evidence="2 4" id="KW-0689">Ribosomal protein</keyword>
<dbReference type="AlphaFoldDB" id="A0A066VPM4"/>
<dbReference type="EMBL" id="JMSN01000090">
    <property type="protein sequence ID" value="KDN40535.1"/>
    <property type="molecule type" value="Genomic_DNA"/>
</dbReference>
<evidence type="ECO:0000313" key="5">
    <source>
        <dbReference type="Proteomes" id="UP000027361"/>
    </source>
</evidence>
<dbReference type="SUPFAM" id="SSF56047">
    <property type="entry name" value="Ribosomal protein S8"/>
    <property type="match status" value="1"/>
</dbReference>
<dbReference type="InterPro" id="IPR035987">
    <property type="entry name" value="Ribosomal_uS8_sf"/>
</dbReference>
<dbReference type="GO" id="GO:0005840">
    <property type="term" value="C:ribosome"/>
    <property type="evidence" value="ECO:0007669"/>
    <property type="project" value="UniProtKB-KW"/>
</dbReference>
<dbReference type="Proteomes" id="UP000027361">
    <property type="component" value="Unassembled WGS sequence"/>
</dbReference>
<dbReference type="RefSeq" id="XP_013241433.1">
    <property type="nucleotide sequence ID" value="XM_013385979.1"/>
</dbReference>
<gene>
    <name evidence="4" type="ORF">K437DRAFT_295832</name>
</gene>
<dbReference type="Gene3D" id="3.30.1490.10">
    <property type="match status" value="1"/>
</dbReference>
<evidence type="ECO:0000256" key="2">
    <source>
        <dbReference type="ARBA" id="ARBA00022980"/>
    </source>
</evidence>
<dbReference type="InterPro" id="IPR000630">
    <property type="entry name" value="Ribosomal_uS8"/>
</dbReference>
<dbReference type="InParanoid" id="A0A066VPM4"/>
<dbReference type="STRING" id="1037660.A0A066VPM4"/>
<accession>A0A066VPM4</accession>
<name>A0A066VPM4_TILAU</name>
<sequence>MPLYGDFCVRLQNAARARIRSVPVQATKDNLSMAQILLQQGFIYNVTRGTLAGPSPATWNKAGIADRRLWIDLKYRMDERPVLGNMSLISKPSRRLVMDTGELLRFATGRRAKFVKPLTLGEIGLVNCGSAGWFEVKDAIQRGLGGELVARAS</sequence>
<proteinExistence type="inferred from homology"/>
<dbReference type="FunCoup" id="A0A066VPM4">
    <property type="interactions" value="129"/>
</dbReference>
<dbReference type="OrthoDB" id="409928at2759"/>
<comment type="caution">
    <text evidence="4">The sequence shown here is derived from an EMBL/GenBank/DDBJ whole genome shotgun (WGS) entry which is preliminary data.</text>
</comment>
<organism evidence="4 5">
    <name type="scientific">Tilletiaria anomala (strain ATCC 24038 / CBS 436.72 / UBC 951)</name>
    <dbReference type="NCBI Taxonomy" id="1037660"/>
    <lineage>
        <taxon>Eukaryota</taxon>
        <taxon>Fungi</taxon>
        <taxon>Dikarya</taxon>
        <taxon>Basidiomycota</taxon>
        <taxon>Ustilaginomycotina</taxon>
        <taxon>Exobasidiomycetes</taxon>
        <taxon>Georgefischeriales</taxon>
        <taxon>Tilletiariaceae</taxon>
        <taxon>Tilletiaria</taxon>
    </lineage>
</organism>
<reference evidence="4 5" key="1">
    <citation type="submission" date="2014-05" db="EMBL/GenBank/DDBJ databases">
        <title>Draft genome sequence of a rare smut relative, Tilletiaria anomala UBC 951.</title>
        <authorList>
            <consortium name="DOE Joint Genome Institute"/>
            <person name="Toome M."/>
            <person name="Kuo A."/>
            <person name="Henrissat B."/>
            <person name="Lipzen A."/>
            <person name="Tritt A."/>
            <person name="Yoshinaga Y."/>
            <person name="Zane M."/>
            <person name="Barry K."/>
            <person name="Grigoriev I.V."/>
            <person name="Spatafora J.W."/>
            <person name="Aimea M.C."/>
        </authorList>
    </citation>
    <scope>NUCLEOTIDE SEQUENCE [LARGE SCALE GENOMIC DNA]</scope>
    <source>
        <strain evidence="4 5">UBC 951</strain>
    </source>
</reference>
<dbReference type="GeneID" id="25267287"/>
<dbReference type="Gene3D" id="3.30.1370.30">
    <property type="match status" value="1"/>
</dbReference>
<evidence type="ECO:0000313" key="4">
    <source>
        <dbReference type="EMBL" id="KDN40535.1"/>
    </source>
</evidence>
<keyword evidence="3" id="KW-0687">Ribonucleoprotein</keyword>
<protein>
    <submittedName>
        <fullName evidence="4">Ribosomal protein S8</fullName>
    </submittedName>
</protein>
<dbReference type="OMA" id="KYWQNEP"/>
<evidence type="ECO:0000256" key="3">
    <source>
        <dbReference type="ARBA" id="ARBA00023274"/>
    </source>
</evidence>
<comment type="similarity">
    <text evidence="1">Belongs to the universal ribosomal protein uS8 family.</text>
</comment>
<dbReference type="HOGENOM" id="CLU_107213_1_0_1"/>
<dbReference type="GO" id="GO:0006412">
    <property type="term" value="P:translation"/>
    <property type="evidence" value="ECO:0007669"/>
    <property type="project" value="InterPro"/>
</dbReference>
<keyword evidence="5" id="KW-1185">Reference proteome</keyword>
<dbReference type="Pfam" id="PF00410">
    <property type="entry name" value="Ribosomal_S8"/>
    <property type="match status" value="1"/>
</dbReference>
<dbReference type="GO" id="GO:1990904">
    <property type="term" value="C:ribonucleoprotein complex"/>
    <property type="evidence" value="ECO:0007669"/>
    <property type="project" value="UniProtKB-KW"/>
</dbReference>
<dbReference type="GO" id="GO:0003735">
    <property type="term" value="F:structural constituent of ribosome"/>
    <property type="evidence" value="ECO:0007669"/>
    <property type="project" value="InterPro"/>
</dbReference>